<sequence>MEKQEKNKTEQNPMPLGMILDHAREDMTKSVVALQQKYGLPASLLDVILTGVLSEVREMKCMEYRQLKEGEKDGKCHNVSE</sequence>
<accession>A0A173T4L2</accession>
<reference evidence="1 2" key="1">
    <citation type="submission" date="2015-09" db="EMBL/GenBank/DDBJ databases">
        <authorList>
            <consortium name="Pathogen Informatics"/>
        </authorList>
    </citation>
    <scope>NUCLEOTIDE SEQUENCE [LARGE SCALE GENOMIC DNA]</scope>
    <source>
        <strain evidence="1 2">2789STDY5608891</strain>
    </source>
</reference>
<dbReference type="GeneID" id="97390789"/>
<proteinExistence type="predicted"/>
<protein>
    <submittedName>
        <fullName evidence="1">Uncharacterized protein</fullName>
    </submittedName>
</protein>
<organism evidence="1 2">
    <name type="scientific">Eubacterium ramulus</name>
    <dbReference type="NCBI Taxonomy" id="39490"/>
    <lineage>
        <taxon>Bacteria</taxon>
        <taxon>Bacillati</taxon>
        <taxon>Bacillota</taxon>
        <taxon>Clostridia</taxon>
        <taxon>Eubacteriales</taxon>
        <taxon>Eubacteriaceae</taxon>
        <taxon>Eubacterium</taxon>
    </lineage>
</organism>
<evidence type="ECO:0000313" key="2">
    <source>
        <dbReference type="Proteomes" id="UP000095492"/>
    </source>
</evidence>
<dbReference type="AlphaFoldDB" id="A0A173T4L2"/>
<gene>
    <name evidence="1" type="ORF">ERS852448_01258</name>
</gene>
<dbReference type="Proteomes" id="UP000095492">
    <property type="component" value="Unassembled WGS sequence"/>
</dbReference>
<dbReference type="EMBL" id="CYYA01000007">
    <property type="protein sequence ID" value="CUM96308.1"/>
    <property type="molecule type" value="Genomic_DNA"/>
</dbReference>
<dbReference type="RefSeq" id="WP_044997928.1">
    <property type="nucleotide sequence ID" value="NZ_CP173382.1"/>
</dbReference>
<dbReference type="STRING" id="39490.ERS852448_01258"/>
<name>A0A173T4L2_EUBRA</name>
<evidence type="ECO:0000313" key="1">
    <source>
        <dbReference type="EMBL" id="CUM96308.1"/>
    </source>
</evidence>